<dbReference type="GO" id="GO:0006094">
    <property type="term" value="P:gluconeogenesis"/>
    <property type="evidence" value="ECO:0007669"/>
    <property type="project" value="UniProtKB-KW"/>
</dbReference>
<name>T2IYK9_CROWT</name>
<evidence type="ECO:0000256" key="1">
    <source>
        <dbReference type="ARBA" id="ARBA00011952"/>
    </source>
</evidence>
<evidence type="ECO:0000256" key="5">
    <source>
        <dbReference type="RuleBase" id="RU000612"/>
    </source>
</evidence>
<keyword evidence="3 5" id="KW-0324">Glycolysis</keyword>
<dbReference type="PROSITE" id="PS00174">
    <property type="entry name" value="P_GLUCOSE_ISOMERASE_2"/>
    <property type="match status" value="1"/>
</dbReference>
<dbReference type="InterPro" id="IPR018189">
    <property type="entry name" value="Phosphoglucose_isomerase_CS"/>
</dbReference>
<dbReference type="EC" id="5.3.1.9" evidence="1 5"/>
<dbReference type="PROSITE" id="PS51463">
    <property type="entry name" value="P_GLUCOSE_ISOMERASE_3"/>
    <property type="match status" value="1"/>
</dbReference>
<dbReference type="GO" id="GO:0006096">
    <property type="term" value="P:glycolytic process"/>
    <property type="evidence" value="ECO:0007669"/>
    <property type="project" value="UniProtKB-UniPathway"/>
</dbReference>
<dbReference type="GO" id="GO:0048029">
    <property type="term" value="F:monosaccharide binding"/>
    <property type="evidence" value="ECO:0007669"/>
    <property type="project" value="TreeGrafter"/>
</dbReference>
<proteinExistence type="inferred from homology"/>
<dbReference type="Pfam" id="PF00342">
    <property type="entry name" value="PGI"/>
    <property type="match status" value="1"/>
</dbReference>
<comment type="catalytic activity">
    <reaction evidence="5">
        <text>alpha-D-glucose 6-phosphate = beta-D-fructose 6-phosphate</text>
        <dbReference type="Rhea" id="RHEA:11816"/>
        <dbReference type="ChEBI" id="CHEBI:57634"/>
        <dbReference type="ChEBI" id="CHEBI:58225"/>
        <dbReference type="EC" id="5.3.1.9"/>
    </reaction>
</comment>
<evidence type="ECO:0000313" key="7">
    <source>
        <dbReference type="Proteomes" id="UP000017981"/>
    </source>
</evidence>
<keyword evidence="4 5" id="KW-0413">Isomerase</keyword>
<dbReference type="GO" id="GO:0097367">
    <property type="term" value="F:carbohydrate derivative binding"/>
    <property type="evidence" value="ECO:0007669"/>
    <property type="project" value="InterPro"/>
</dbReference>
<accession>T2IYK9</accession>
<dbReference type="SUPFAM" id="SSF53697">
    <property type="entry name" value="SIS domain"/>
    <property type="match status" value="1"/>
</dbReference>
<dbReference type="InterPro" id="IPR001672">
    <property type="entry name" value="G6P_Isomerase"/>
</dbReference>
<comment type="caution">
    <text evidence="6">The sequence shown here is derived from an EMBL/GenBank/DDBJ whole genome shotgun (WGS) entry which is preliminary data.</text>
</comment>
<evidence type="ECO:0000256" key="2">
    <source>
        <dbReference type="ARBA" id="ARBA00022432"/>
    </source>
</evidence>
<dbReference type="EMBL" id="CAQL01000947">
    <property type="protein sequence ID" value="CCQ58014.1"/>
    <property type="molecule type" value="Genomic_DNA"/>
</dbReference>
<dbReference type="PANTHER" id="PTHR11469">
    <property type="entry name" value="GLUCOSE-6-PHOSPHATE ISOMERASE"/>
    <property type="match status" value="1"/>
</dbReference>
<dbReference type="Gene3D" id="3.40.50.10490">
    <property type="entry name" value="Glucose-6-phosphate isomerase like protein, domain 1"/>
    <property type="match status" value="1"/>
</dbReference>
<dbReference type="GO" id="GO:0005829">
    <property type="term" value="C:cytosol"/>
    <property type="evidence" value="ECO:0007669"/>
    <property type="project" value="TreeGrafter"/>
</dbReference>
<protein>
    <recommendedName>
        <fullName evidence="1 5">Glucose-6-phosphate isomerase</fullName>
        <ecNumber evidence="1 5">5.3.1.9</ecNumber>
    </recommendedName>
</protein>
<dbReference type="UniPathway" id="UPA00109">
    <property type="reaction ID" value="UER00181"/>
</dbReference>
<dbReference type="InterPro" id="IPR035482">
    <property type="entry name" value="SIS_PGI_2"/>
</dbReference>
<evidence type="ECO:0000256" key="4">
    <source>
        <dbReference type="ARBA" id="ARBA00023235"/>
    </source>
</evidence>
<evidence type="ECO:0000256" key="3">
    <source>
        <dbReference type="ARBA" id="ARBA00023152"/>
    </source>
</evidence>
<comment type="pathway">
    <text evidence="5">Carbohydrate degradation; glycolysis; D-glyceraldehyde 3-phosphate and glycerone phosphate from D-glucose: step 2/4.</text>
</comment>
<dbReference type="GO" id="GO:0051156">
    <property type="term" value="P:glucose 6-phosphate metabolic process"/>
    <property type="evidence" value="ECO:0007669"/>
    <property type="project" value="TreeGrafter"/>
</dbReference>
<reference evidence="6 7" key="2">
    <citation type="submission" date="2013-09" db="EMBL/GenBank/DDBJ databases">
        <title>Whole genome comparison of six Crocosphaera watsonii strains with differing phenotypes.</title>
        <authorList>
            <person name="Bench S.R."/>
            <person name="Heller P."/>
            <person name="Frank I."/>
            <person name="Arciniega M."/>
            <person name="Shilova I.N."/>
            <person name="Zehr J.P."/>
        </authorList>
    </citation>
    <scope>NUCLEOTIDE SEQUENCE [LARGE SCALE GENOMIC DNA]</scope>
    <source>
        <strain evidence="6 7">WH 0005</strain>
    </source>
</reference>
<sequence length="143" mass="15441">MTSGDFLSGFLQGTRQALFENNRDSITITIPQVNPRIVGALIALYERTVSFYASLVNINAYHQPGVEAGKKMAASILDLQTKVQTVIKETSEVLDMATLAEKAGSPDEVESVYKIVRHLAANGRGVSLEGELTDLKTLKVSAS</sequence>
<reference evidence="6 7" key="1">
    <citation type="submission" date="2013-01" db="EMBL/GenBank/DDBJ databases">
        <authorList>
            <person name="Bench S."/>
        </authorList>
    </citation>
    <scope>NUCLEOTIDE SEQUENCE [LARGE SCALE GENOMIC DNA]</scope>
    <source>
        <strain evidence="6 7">WH 0005</strain>
    </source>
</reference>
<dbReference type="GO" id="GO:0004347">
    <property type="term" value="F:glucose-6-phosphate isomerase activity"/>
    <property type="evidence" value="ECO:0007669"/>
    <property type="project" value="UniProtKB-EC"/>
</dbReference>
<dbReference type="CDD" id="cd05016">
    <property type="entry name" value="SIS_PGI_2"/>
    <property type="match status" value="1"/>
</dbReference>
<dbReference type="Proteomes" id="UP000017981">
    <property type="component" value="Unassembled WGS sequence"/>
</dbReference>
<dbReference type="PRINTS" id="PR00662">
    <property type="entry name" value="G6PISOMERASE"/>
</dbReference>
<dbReference type="InterPro" id="IPR046348">
    <property type="entry name" value="SIS_dom_sf"/>
</dbReference>
<comment type="similarity">
    <text evidence="5">Belongs to the GPI family.</text>
</comment>
<keyword evidence="2 5" id="KW-0312">Gluconeogenesis</keyword>
<dbReference type="PANTHER" id="PTHR11469:SF1">
    <property type="entry name" value="GLUCOSE-6-PHOSPHATE ISOMERASE"/>
    <property type="match status" value="1"/>
</dbReference>
<organism evidence="6 7">
    <name type="scientific">Crocosphaera watsonii WH 0005</name>
    <dbReference type="NCBI Taxonomy" id="423472"/>
    <lineage>
        <taxon>Bacteria</taxon>
        <taxon>Bacillati</taxon>
        <taxon>Cyanobacteriota</taxon>
        <taxon>Cyanophyceae</taxon>
        <taxon>Oscillatoriophycideae</taxon>
        <taxon>Chroococcales</taxon>
        <taxon>Aphanothecaceae</taxon>
        <taxon>Crocosphaera</taxon>
    </lineage>
</organism>
<gene>
    <name evidence="6" type="ORF">CWATWH0005_2490</name>
</gene>
<dbReference type="AlphaFoldDB" id="T2IYK9"/>
<evidence type="ECO:0000313" key="6">
    <source>
        <dbReference type="EMBL" id="CCQ58014.1"/>
    </source>
</evidence>